<dbReference type="InterPro" id="IPR013534">
    <property type="entry name" value="Starch_synth_cat_dom"/>
</dbReference>
<evidence type="ECO:0000256" key="5">
    <source>
        <dbReference type="ARBA" id="ARBA00022679"/>
    </source>
</evidence>
<dbReference type="GO" id="GO:0009011">
    <property type="term" value="F:alpha-1,4-glucan glucosyltransferase (ADP-glucose donor) activity"/>
    <property type="evidence" value="ECO:0007669"/>
    <property type="project" value="UniProtKB-EC"/>
</dbReference>
<dbReference type="Gene3D" id="3.40.50.2000">
    <property type="entry name" value="Glycogen Phosphorylase B"/>
    <property type="match status" value="1"/>
</dbReference>
<dbReference type="GO" id="GO:0019252">
    <property type="term" value="P:starch biosynthetic process"/>
    <property type="evidence" value="ECO:0007669"/>
    <property type="project" value="UniProtKB-UniPathway"/>
</dbReference>
<reference evidence="9 10" key="1">
    <citation type="journal article" date="2014" name="Agronomy (Basel)">
        <title>A Draft Genome Sequence for Ensete ventricosum, the Drought-Tolerant Tree Against Hunger.</title>
        <authorList>
            <person name="Harrison J."/>
            <person name="Moore K.A."/>
            <person name="Paszkiewicz K."/>
            <person name="Jones T."/>
            <person name="Grant M."/>
            <person name="Ambacheew D."/>
            <person name="Muzemil S."/>
            <person name="Studholme D.J."/>
        </authorList>
    </citation>
    <scope>NUCLEOTIDE SEQUENCE [LARGE SCALE GENOMIC DNA]</scope>
</reference>
<feature type="transmembrane region" description="Helical" evidence="7">
    <location>
        <begin position="41"/>
        <end position="62"/>
    </location>
</feature>
<dbReference type="PANTHER" id="PTHR46083:SF5">
    <property type="entry name" value="STARCH SYNTHASE 3, CHLOROPLASTIC_AMYLOPLASTIC"/>
    <property type="match status" value="1"/>
</dbReference>
<evidence type="ECO:0000256" key="3">
    <source>
        <dbReference type="ARBA" id="ARBA00012588"/>
    </source>
</evidence>
<evidence type="ECO:0000259" key="8">
    <source>
        <dbReference type="Pfam" id="PF08323"/>
    </source>
</evidence>
<proteinExistence type="predicted"/>
<dbReference type="Pfam" id="PF08323">
    <property type="entry name" value="Glyco_transf_5"/>
    <property type="match status" value="1"/>
</dbReference>
<evidence type="ECO:0000256" key="1">
    <source>
        <dbReference type="ARBA" id="ARBA00001478"/>
    </source>
</evidence>
<dbReference type="EC" id="2.4.1.21" evidence="3"/>
<dbReference type="AlphaFoldDB" id="A0A426YN28"/>
<gene>
    <name evidence="9" type="ORF">B296_00034347</name>
</gene>
<keyword evidence="4" id="KW-0328">Glycosyltransferase</keyword>
<dbReference type="UniPathway" id="UPA00152"/>
<sequence>MLAKVKDLHFRNSFACGGTEINVWLGKVEGLPVYFLEPQNGYVVIFFLVCCTCSMFSVGCIYGRNDDGHRFGFFCHAALEFLLQSGFQPVS</sequence>
<evidence type="ECO:0000256" key="6">
    <source>
        <dbReference type="ARBA" id="ARBA00022922"/>
    </source>
</evidence>
<evidence type="ECO:0000313" key="10">
    <source>
        <dbReference type="Proteomes" id="UP000287651"/>
    </source>
</evidence>
<dbReference type="Proteomes" id="UP000287651">
    <property type="component" value="Unassembled WGS sequence"/>
</dbReference>
<keyword evidence="7" id="KW-0812">Transmembrane</keyword>
<feature type="domain" description="Starch synthase catalytic" evidence="8">
    <location>
        <begin position="16"/>
        <end position="89"/>
    </location>
</feature>
<keyword evidence="7" id="KW-0472">Membrane</keyword>
<name>A0A426YN28_ENSVE</name>
<comment type="caution">
    <text evidence="9">The sequence shown here is derived from an EMBL/GenBank/DDBJ whole genome shotgun (WGS) entry which is preliminary data.</text>
</comment>
<keyword evidence="7" id="KW-1133">Transmembrane helix</keyword>
<dbReference type="EMBL" id="AMZH03011304">
    <property type="protein sequence ID" value="RRT53112.1"/>
    <property type="molecule type" value="Genomic_DNA"/>
</dbReference>
<evidence type="ECO:0000256" key="7">
    <source>
        <dbReference type="SAM" id="Phobius"/>
    </source>
</evidence>
<keyword evidence="6" id="KW-0750">Starch biosynthesis</keyword>
<comment type="catalytic activity">
    <reaction evidence="1">
        <text>[(1-&gt;4)-alpha-D-glucosyl](n) + ADP-alpha-D-glucose = [(1-&gt;4)-alpha-D-glucosyl](n+1) + ADP + H(+)</text>
        <dbReference type="Rhea" id="RHEA:18189"/>
        <dbReference type="Rhea" id="RHEA-COMP:9584"/>
        <dbReference type="Rhea" id="RHEA-COMP:9587"/>
        <dbReference type="ChEBI" id="CHEBI:15378"/>
        <dbReference type="ChEBI" id="CHEBI:15444"/>
        <dbReference type="ChEBI" id="CHEBI:57498"/>
        <dbReference type="ChEBI" id="CHEBI:456216"/>
        <dbReference type="EC" id="2.4.1.21"/>
    </reaction>
</comment>
<comment type="pathway">
    <text evidence="2">Glycan biosynthesis; starch biosynthesis.</text>
</comment>
<evidence type="ECO:0000256" key="2">
    <source>
        <dbReference type="ARBA" id="ARBA00004727"/>
    </source>
</evidence>
<organism evidence="9 10">
    <name type="scientific">Ensete ventricosum</name>
    <name type="common">Abyssinian banana</name>
    <name type="synonym">Musa ensete</name>
    <dbReference type="NCBI Taxonomy" id="4639"/>
    <lineage>
        <taxon>Eukaryota</taxon>
        <taxon>Viridiplantae</taxon>
        <taxon>Streptophyta</taxon>
        <taxon>Embryophyta</taxon>
        <taxon>Tracheophyta</taxon>
        <taxon>Spermatophyta</taxon>
        <taxon>Magnoliopsida</taxon>
        <taxon>Liliopsida</taxon>
        <taxon>Zingiberales</taxon>
        <taxon>Musaceae</taxon>
        <taxon>Ensete</taxon>
    </lineage>
</organism>
<keyword evidence="5" id="KW-0808">Transferase</keyword>
<dbReference type="PANTHER" id="PTHR46083">
    <property type="match status" value="1"/>
</dbReference>
<evidence type="ECO:0000256" key="4">
    <source>
        <dbReference type="ARBA" id="ARBA00022676"/>
    </source>
</evidence>
<accession>A0A426YN28</accession>
<protein>
    <recommendedName>
        <fullName evidence="3">starch synthase</fullName>
        <ecNumber evidence="3">2.4.1.21</ecNumber>
    </recommendedName>
</protein>
<evidence type="ECO:0000313" key="9">
    <source>
        <dbReference type="EMBL" id="RRT53112.1"/>
    </source>
</evidence>